<dbReference type="EMBL" id="CP111016">
    <property type="protein sequence ID" value="WAR06214.1"/>
    <property type="molecule type" value="Genomic_DNA"/>
</dbReference>
<reference evidence="1" key="1">
    <citation type="submission" date="2022-11" db="EMBL/GenBank/DDBJ databases">
        <title>Centuries of genome instability and evolution in soft-shell clam transmissible cancer (bioRxiv).</title>
        <authorList>
            <person name="Hart S.F.M."/>
            <person name="Yonemitsu M.A."/>
            <person name="Giersch R.M."/>
            <person name="Beal B.F."/>
            <person name="Arriagada G."/>
            <person name="Davis B.W."/>
            <person name="Ostrander E.A."/>
            <person name="Goff S.P."/>
            <person name="Metzger M.J."/>
        </authorList>
    </citation>
    <scope>NUCLEOTIDE SEQUENCE</scope>
    <source>
        <strain evidence="1">MELC-2E11</strain>
        <tissue evidence="1">Siphon/mantle</tissue>
    </source>
</reference>
<protein>
    <submittedName>
        <fullName evidence="1">Uncharacterized protein</fullName>
    </submittedName>
</protein>
<evidence type="ECO:0000313" key="2">
    <source>
        <dbReference type="Proteomes" id="UP001164746"/>
    </source>
</evidence>
<organism evidence="1 2">
    <name type="scientific">Mya arenaria</name>
    <name type="common">Soft-shell clam</name>
    <dbReference type="NCBI Taxonomy" id="6604"/>
    <lineage>
        <taxon>Eukaryota</taxon>
        <taxon>Metazoa</taxon>
        <taxon>Spiralia</taxon>
        <taxon>Lophotrochozoa</taxon>
        <taxon>Mollusca</taxon>
        <taxon>Bivalvia</taxon>
        <taxon>Autobranchia</taxon>
        <taxon>Heteroconchia</taxon>
        <taxon>Euheterodonta</taxon>
        <taxon>Imparidentia</taxon>
        <taxon>Neoheterodontei</taxon>
        <taxon>Myida</taxon>
        <taxon>Myoidea</taxon>
        <taxon>Myidae</taxon>
        <taxon>Mya</taxon>
    </lineage>
</organism>
<keyword evidence="2" id="KW-1185">Reference proteome</keyword>
<gene>
    <name evidence="1" type="ORF">MAR_021583</name>
</gene>
<dbReference type="Proteomes" id="UP001164746">
    <property type="component" value="Chromosome 5"/>
</dbReference>
<accession>A0ABY7ECU5</accession>
<sequence length="127" mass="14321">MAQSWEDSWHCKIDIIIGEVQAFLPADNSDDDGESFTLDNEAKTGGSFNEGEFWQILAETITYSFLKNNENKDVTLISSIAISKNSFKCFFYDSEEDVLLQSGGADGIACRGQWWQHCKIFQSLQFG</sequence>
<evidence type="ECO:0000313" key="1">
    <source>
        <dbReference type="EMBL" id="WAR06214.1"/>
    </source>
</evidence>
<name>A0ABY7ECU5_MYAAR</name>
<proteinExistence type="predicted"/>